<keyword evidence="4" id="KW-1003">Cell membrane</keyword>
<dbReference type="InterPro" id="IPR017871">
    <property type="entry name" value="ABC_transporter-like_CS"/>
</dbReference>
<comment type="similarity">
    <text evidence="2">Belongs to the ABC transporter superfamily.</text>
</comment>
<evidence type="ECO:0000313" key="10">
    <source>
        <dbReference type="EMBL" id="PZQ50780.1"/>
    </source>
</evidence>
<keyword evidence="5" id="KW-0547">Nucleotide-binding</keyword>
<gene>
    <name evidence="10" type="ORF">DI556_06590</name>
</gene>
<reference evidence="10 11" key="1">
    <citation type="submission" date="2017-08" db="EMBL/GenBank/DDBJ databases">
        <title>Infants hospitalized years apart are colonized by the same room-sourced microbial strains.</title>
        <authorList>
            <person name="Brooks B."/>
            <person name="Olm M.R."/>
            <person name="Firek B.A."/>
            <person name="Baker R."/>
            <person name="Thomas B.C."/>
            <person name="Morowitz M.J."/>
            <person name="Banfield J.F."/>
        </authorList>
    </citation>
    <scope>NUCLEOTIDE SEQUENCE [LARGE SCALE GENOMIC DNA]</scope>
    <source>
        <strain evidence="10">S2_005_002_R2_34</strain>
    </source>
</reference>
<dbReference type="GO" id="GO:0016887">
    <property type="term" value="F:ATP hydrolysis activity"/>
    <property type="evidence" value="ECO:0007669"/>
    <property type="project" value="InterPro"/>
</dbReference>
<dbReference type="InterPro" id="IPR003593">
    <property type="entry name" value="AAA+_ATPase"/>
</dbReference>
<keyword evidence="7" id="KW-0029">Amino-acid transport</keyword>
<protein>
    <recommendedName>
        <fullName evidence="9">ABC transporter domain-containing protein</fullName>
    </recommendedName>
</protein>
<evidence type="ECO:0000256" key="4">
    <source>
        <dbReference type="ARBA" id="ARBA00022475"/>
    </source>
</evidence>
<dbReference type="EMBL" id="QFPW01000003">
    <property type="protein sequence ID" value="PZQ50780.1"/>
    <property type="molecule type" value="Genomic_DNA"/>
</dbReference>
<evidence type="ECO:0000313" key="11">
    <source>
        <dbReference type="Proteomes" id="UP000249185"/>
    </source>
</evidence>
<feature type="domain" description="ABC transporter" evidence="9">
    <location>
        <begin position="9"/>
        <end position="253"/>
    </location>
</feature>
<dbReference type="PANTHER" id="PTHR43166:SF9">
    <property type="entry name" value="GLUTAMATE_ASPARTATE IMPORT ATP-BINDING PROTEIN GLTL"/>
    <property type="match status" value="1"/>
</dbReference>
<dbReference type="Proteomes" id="UP000249185">
    <property type="component" value="Unassembled WGS sequence"/>
</dbReference>
<dbReference type="InterPro" id="IPR050086">
    <property type="entry name" value="MetN_ABC_transporter-like"/>
</dbReference>
<accession>A0A2W5QH13</accession>
<evidence type="ECO:0000256" key="6">
    <source>
        <dbReference type="ARBA" id="ARBA00022840"/>
    </source>
</evidence>
<keyword evidence="6" id="KW-0067">ATP-binding</keyword>
<dbReference type="GO" id="GO:0005524">
    <property type="term" value="F:ATP binding"/>
    <property type="evidence" value="ECO:0007669"/>
    <property type="project" value="UniProtKB-KW"/>
</dbReference>
<dbReference type="GO" id="GO:0005886">
    <property type="term" value="C:plasma membrane"/>
    <property type="evidence" value="ECO:0007669"/>
    <property type="project" value="UniProtKB-SubCell"/>
</dbReference>
<dbReference type="SUPFAM" id="SSF52540">
    <property type="entry name" value="P-loop containing nucleoside triphosphate hydrolases"/>
    <property type="match status" value="1"/>
</dbReference>
<evidence type="ECO:0000256" key="5">
    <source>
        <dbReference type="ARBA" id="ARBA00022741"/>
    </source>
</evidence>
<evidence type="ECO:0000256" key="7">
    <source>
        <dbReference type="ARBA" id="ARBA00022970"/>
    </source>
</evidence>
<evidence type="ECO:0000256" key="1">
    <source>
        <dbReference type="ARBA" id="ARBA00004202"/>
    </source>
</evidence>
<dbReference type="PROSITE" id="PS50893">
    <property type="entry name" value="ABC_TRANSPORTER_2"/>
    <property type="match status" value="1"/>
</dbReference>
<dbReference type="GO" id="GO:0015424">
    <property type="term" value="F:ABC-type amino acid transporter activity"/>
    <property type="evidence" value="ECO:0007669"/>
    <property type="project" value="InterPro"/>
</dbReference>
<dbReference type="AlphaFoldDB" id="A0A2W5QH13"/>
<dbReference type="InterPro" id="IPR030679">
    <property type="entry name" value="ABC_ATPase_HisP-typ"/>
</dbReference>
<dbReference type="Gene3D" id="3.40.50.300">
    <property type="entry name" value="P-loop containing nucleotide triphosphate hydrolases"/>
    <property type="match status" value="1"/>
</dbReference>
<comment type="caution">
    <text evidence="10">The sequence shown here is derived from an EMBL/GenBank/DDBJ whole genome shotgun (WGS) entry which is preliminary data.</text>
</comment>
<evidence type="ECO:0000259" key="9">
    <source>
        <dbReference type="PROSITE" id="PS50893"/>
    </source>
</evidence>
<comment type="subcellular location">
    <subcellularLocation>
        <location evidence="1">Cell membrane</location>
        <topology evidence="1">Peripheral membrane protein</topology>
    </subcellularLocation>
</comment>
<keyword evidence="3" id="KW-0813">Transport</keyword>
<evidence type="ECO:0000256" key="8">
    <source>
        <dbReference type="ARBA" id="ARBA00023136"/>
    </source>
</evidence>
<evidence type="ECO:0000256" key="3">
    <source>
        <dbReference type="ARBA" id="ARBA00022448"/>
    </source>
</evidence>
<organism evidence="10 11">
    <name type="scientific">Rhodovulum sulfidophilum</name>
    <name type="common">Rhodobacter sulfidophilus</name>
    <dbReference type="NCBI Taxonomy" id="35806"/>
    <lineage>
        <taxon>Bacteria</taxon>
        <taxon>Pseudomonadati</taxon>
        <taxon>Pseudomonadota</taxon>
        <taxon>Alphaproteobacteria</taxon>
        <taxon>Rhodobacterales</taxon>
        <taxon>Paracoccaceae</taxon>
        <taxon>Rhodovulum</taxon>
    </lineage>
</organism>
<evidence type="ECO:0000256" key="2">
    <source>
        <dbReference type="ARBA" id="ARBA00005417"/>
    </source>
</evidence>
<dbReference type="PANTHER" id="PTHR43166">
    <property type="entry name" value="AMINO ACID IMPORT ATP-BINDING PROTEIN"/>
    <property type="match status" value="1"/>
</dbReference>
<name>A0A2W5QH13_RHOSU</name>
<dbReference type="PROSITE" id="PS00211">
    <property type="entry name" value="ABC_TRANSPORTER_1"/>
    <property type="match status" value="1"/>
</dbReference>
<dbReference type="InterPro" id="IPR003439">
    <property type="entry name" value="ABC_transporter-like_ATP-bd"/>
</dbReference>
<dbReference type="InterPro" id="IPR027417">
    <property type="entry name" value="P-loop_NTPase"/>
</dbReference>
<keyword evidence="8" id="KW-0472">Membrane</keyword>
<sequence length="271" mass="29332">MGATPPPLLRIENLRKSYGATEVLRGISFDVFPRQVVGLLGRSGSGKSTLLRCLNFLETPDAGRVLLAGAEVGVDSSGGKRRPLSATALALQRRQMAMVFQHFNLWPHMTVLENVVEGPIHVLGMNRAEATEHAMGFLSDVGLAEKADQHPIRLSGGQQQRVAIARALAMRPRLMLFDEPTSALDPELVAEVLRVMRRLADAGTTMLVVTHEMGFAREVCDKVLLLHEGRLVEEGPPEEVMLRSEDPVAASFFASLRAEGAVVPGGTADVL</sequence>
<dbReference type="Pfam" id="PF00005">
    <property type="entry name" value="ABC_tran"/>
    <property type="match status" value="1"/>
</dbReference>
<dbReference type="CDD" id="cd03262">
    <property type="entry name" value="ABC_HisP_GlnQ"/>
    <property type="match status" value="1"/>
</dbReference>
<dbReference type="PIRSF" id="PIRSF039085">
    <property type="entry name" value="ABC_ATPase_HisP"/>
    <property type="match status" value="1"/>
</dbReference>
<proteinExistence type="inferred from homology"/>
<dbReference type="SMART" id="SM00382">
    <property type="entry name" value="AAA"/>
    <property type="match status" value="1"/>
</dbReference>